<gene>
    <name evidence="1" type="ORF">SPARVUS_LOCUS11668711</name>
</gene>
<name>A0ABN9FF57_9NEOB</name>
<protein>
    <submittedName>
        <fullName evidence="1">Uncharacterized protein</fullName>
    </submittedName>
</protein>
<dbReference type="EMBL" id="CATNWA010016616">
    <property type="protein sequence ID" value="CAI9594063.1"/>
    <property type="molecule type" value="Genomic_DNA"/>
</dbReference>
<dbReference type="Proteomes" id="UP001162483">
    <property type="component" value="Unassembled WGS sequence"/>
</dbReference>
<proteinExistence type="predicted"/>
<comment type="caution">
    <text evidence="1">The sequence shown here is derived from an EMBL/GenBank/DDBJ whole genome shotgun (WGS) entry which is preliminary data.</text>
</comment>
<keyword evidence="2" id="KW-1185">Reference proteome</keyword>
<feature type="non-terminal residue" evidence="1">
    <location>
        <position position="1"/>
    </location>
</feature>
<evidence type="ECO:0000313" key="1">
    <source>
        <dbReference type="EMBL" id="CAI9594063.1"/>
    </source>
</evidence>
<evidence type="ECO:0000313" key="2">
    <source>
        <dbReference type="Proteomes" id="UP001162483"/>
    </source>
</evidence>
<organism evidence="1 2">
    <name type="scientific">Staurois parvus</name>
    <dbReference type="NCBI Taxonomy" id="386267"/>
    <lineage>
        <taxon>Eukaryota</taxon>
        <taxon>Metazoa</taxon>
        <taxon>Chordata</taxon>
        <taxon>Craniata</taxon>
        <taxon>Vertebrata</taxon>
        <taxon>Euteleostomi</taxon>
        <taxon>Amphibia</taxon>
        <taxon>Batrachia</taxon>
        <taxon>Anura</taxon>
        <taxon>Neobatrachia</taxon>
        <taxon>Ranoidea</taxon>
        <taxon>Ranidae</taxon>
        <taxon>Staurois</taxon>
    </lineage>
</organism>
<sequence>FCPKYQIPGWETMEAELMPVLEERESFFFLQQRYVNDIMYEIVYTVSGAD</sequence>
<reference evidence="1" key="1">
    <citation type="submission" date="2023-05" db="EMBL/GenBank/DDBJ databases">
        <authorList>
            <person name="Stuckert A."/>
        </authorList>
    </citation>
    <scope>NUCLEOTIDE SEQUENCE</scope>
</reference>
<accession>A0ABN9FF57</accession>